<dbReference type="Pfam" id="PF00440">
    <property type="entry name" value="TetR_N"/>
    <property type="match status" value="1"/>
</dbReference>
<protein>
    <submittedName>
        <fullName evidence="4">TetR family transcriptional regulator</fullName>
    </submittedName>
</protein>
<feature type="DNA-binding region" description="H-T-H motif" evidence="2">
    <location>
        <begin position="86"/>
        <end position="105"/>
    </location>
</feature>
<evidence type="ECO:0000313" key="4">
    <source>
        <dbReference type="EMBL" id="REG53319.1"/>
    </source>
</evidence>
<gene>
    <name evidence="4" type="ORF">ATH84_100660</name>
</gene>
<dbReference type="InterPro" id="IPR050109">
    <property type="entry name" value="HTH-type_TetR-like_transc_reg"/>
</dbReference>
<sequence>MVLSGLFSRIRPIGPRDFTAIGTFDIRAVCGISSYTARMSICIRLVHEKRLEMPPRSRVETMEENRAKLIAAARKAFAEKGFAAASMDDLAADAGLTRGALYHNFGDKKGLLAAVVAEVDGEMATRARKAALRKKSGWEQLLAEGAAYIEMALEPEVQRIVLLDGPAFLGDPSKWPSQNACLQMTRQTVAGLVSDGTIKPVDVDAASRLLSGAALTAALWVAASEEPRAALPRAVEAFQFMASGLLA</sequence>
<reference evidence="4 5" key="1">
    <citation type="submission" date="2018-08" db="EMBL/GenBank/DDBJ databases">
        <title>Genomic Encyclopedia of Archaeal and Bacterial Type Strains, Phase II (KMG-II): from individual species to whole genera.</title>
        <authorList>
            <person name="Goeker M."/>
        </authorList>
    </citation>
    <scope>NUCLEOTIDE SEQUENCE [LARGE SCALE GENOMIC DNA]</scope>
    <source>
        <strain evidence="4 5">DSM 582</strain>
    </source>
</reference>
<evidence type="ECO:0000313" key="5">
    <source>
        <dbReference type="Proteomes" id="UP000256794"/>
    </source>
</evidence>
<evidence type="ECO:0000259" key="3">
    <source>
        <dbReference type="PROSITE" id="PS50977"/>
    </source>
</evidence>
<dbReference type="Gene3D" id="1.10.357.10">
    <property type="entry name" value="Tetracycline Repressor, domain 2"/>
    <property type="match status" value="1"/>
</dbReference>
<evidence type="ECO:0000256" key="2">
    <source>
        <dbReference type="PROSITE-ProRule" id="PRU00335"/>
    </source>
</evidence>
<dbReference type="InterPro" id="IPR009057">
    <property type="entry name" value="Homeodomain-like_sf"/>
</dbReference>
<dbReference type="Pfam" id="PF21351">
    <property type="entry name" value="TetR_C_41"/>
    <property type="match status" value="1"/>
</dbReference>
<evidence type="ECO:0000256" key="1">
    <source>
        <dbReference type="ARBA" id="ARBA00023125"/>
    </source>
</evidence>
<dbReference type="EMBL" id="QUMX01000006">
    <property type="protein sequence ID" value="REG53319.1"/>
    <property type="molecule type" value="Genomic_DNA"/>
</dbReference>
<name>A0AAQ0KMF1_PARVE</name>
<dbReference type="PANTHER" id="PTHR30055:SF223">
    <property type="entry name" value="HTH-TYPE TRANSCRIPTIONAL REGULATOR UIDR"/>
    <property type="match status" value="1"/>
</dbReference>
<dbReference type="Proteomes" id="UP000256794">
    <property type="component" value="Unassembled WGS sequence"/>
</dbReference>
<dbReference type="AlphaFoldDB" id="A0AAQ0KMF1"/>
<dbReference type="PANTHER" id="PTHR30055">
    <property type="entry name" value="HTH-TYPE TRANSCRIPTIONAL REGULATOR RUTR"/>
    <property type="match status" value="1"/>
</dbReference>
<dbReference type="InterPro" id="IPR049484">
    <property type="entry name" value="Rv0078-like_C"/>
</dbReference>
<keyword evidence="1 2" id="KW-0238">DNA-binding</keyword>
<organism evidence="4 5">
    <name type="scientific">Paracoccus versutus</name>
    <name type="common">Thiobacillus versutus</name>
    <dbReference type="NCBI Taxonomy" id="34007"/>
    <lineage>
        <taxon>Bacteria</taxon>
        <taxon>Pseudomonadati</taxon>
        <taxon>Pseudomonadota</taxon>
        <taxon>Alphaproteobacteria</taxon>
        <taxon>Rhodobacterales</taxon>
        <taxon>Paracoccaceae</taxon>
        <taxon>Paracoccus</taxon>
    </lineage>
</organism>
<dbReference type="InterPro" id="IPR001647">
    <property type="entry name" value="HTH_TetR"/>
</dbReference>
<dbReference type="PROSITE" id="PS50977">
    <property type="entry name" value="HTH_TETR_2"/>
    <property type="match status" value="1"/>
</dbReference>
<dbReference type="GO" id="GO:0003700">
    <property type="term" value="F:DNA-binding transcription factor activity"/>
    <property type="evidence" value="ECO:0007669"/>
    <property type="project" value="TreeGrafter"/>
</dbReference>
<dbReference type="SUPFAM" id="SSF46689">
    <property type="entry name" value="Homeodomain-like"/>
    <property type="match status" value="1"/>
</dbReference>
<comment type="caution">
    <text evidence="4">The sequence shown here is derived from an EMBL/GenBank/DDBJ whole genome shotgun (WGS) entry which is preliminary data.</text>
</comment>
<accession>A0AAQ0KMF1</accession>
<feature type="domain" description="HTH tetR-type" evidence="3">
    <location>
        <begin position="63"/>
        <end position="123"/>
    </location>
</feature>
<dbReference type="PRINTS" id="PR00455">
    <property type="entry name" value="HTHTETR"/>
</dbReference>
<keyword evidence="5" id="KW-1185">Reference proteome</keyword>
<dbReference type="GO" id="GO:0000976">
    <property type="term" value="F:transcription cis-regulatory region binding"/>
    <property type="evidence" value="ECO:0007669"/>
    <property type="project" value="TreeGrafter"/>
</dbReference>
<proteinExistence type="predicted"/>